<feature type="domain" description="HTH gntR-type" evidence="7">
    <location>
        <begin position="4"/>
        <end position="72"/>
    </location>
</feature>
<gene>
    <name evidence="8" type="ORF">AYR66_10875</name>
</gene>
<dbReference type="OrthoDB" id="5296437at2"/>
<dbReference type="InterPro" id="IPR008920">
    <property type="entry name" value="TF_FadR/GntR_C"/>
</dbReference>
<protein>
    <recommendedName>
        <fullName evidence="6">Pyruvate dehydrogenase complex repressor</fullName>
    </recommendedName>
</protein>
<dbReference type="PRINTS" id="PR00035">
    <property type="entry name" value="HTHGNTR"/>
</dbReference>
<dbReference type="Gene3D" id="1.20.120.530">
    <property type="entry name" value="GntR ligand-binding domain-like"/>
    <property type="match status" value="1"/>
</dbReference>
<dbReference type="SUPFAM" id="SSF46785">
    <property type="entry name" value="Winged helix' DNA-binding domain"/>
    <property type="match status" value="1"/>
</dbReference>
<dbReference type="PROSITE" id="PS50949">
    <property type="entry name" value="HTH_GNTR"/>
    <property type="match status" value="1"/>
</dbReference>
<evidence type="ECO:0000256" key="6">
    <source>
        <dbReference type="ARBA" id="ARBA00039592"/>
    </source>
</evidence>
<dbReference type="CDD" id="cd07377">
    <property type="entry name" value="WHTH_GntR"/>
    <property type="match status" value="1"/>
</dbReference>
<evidence type="ECO:0000256" key="2">
    <source>
        <dbReference type="ARBA" id="ARBA00023015"/>
    </source>
</evidence>
<dbReference type="InterPro" id="IPR036390">
    <property type="entry name" value="WH_DNA-bd_sf"/>
</dbReference>
<dbReference type="InterPro" id="IPR036388">
    <property type="entry name" value="WH-like_DNA-bd_sf"/>
</dbReference>
<dbReference type="PANTHER" id="PTHR43537:SF34">
    <property type="entry name" value="PYRUVATE DEHYDROGENASE COMPLEX REPRESSOR"/>
    <property type="match status" value="1"/>
</dbReference>
<keyword evidence="9" id="KW-1185">Reference proteome</keyword>
<dbReference type="EMBL" id="LSTO01000001">
    <property type="protein sequence ID" value="OWW19929.1"/>
    <property type="molecule type" value="Genomic_DNA"/>
</dbReference>
<evidence type="ECO:0000313" key="8">
    <source>
        <dbReference type="EMBL" id="OWW19929.1"/>
    </source>
</evidence>
<keyword evidence="4" id="KW-0804">Transcription</keyword>
<dbReference type="SMART" id="SM00345">
    <property type="entry name" value="HTH_GNTR"/>
    <property type="match status" value="1"/>
</dbReference>
<dbReference type="Gene3D" id="1.10.10.10">
    <property type="entry name" value="Winged helix-like DNA-binding domain superfamily/Winged helix DNA-binding domain"/>
    <property type="match status" value="1"/>
</dbReference>
<dbReference type="GO" id="GO:0003700">
    <property type="term" value="F:DNA-binding transcription factor activity"/>
    <property type="evidence" value="ECO:0007669"/>
    <property type="project" value="InterPro"/>
</dbReference>
<proteinExistence type="predicted"/>
<accession>A0A254TBA4</accession>
<dbReference type="GO" id="GO:0003677">
    <property type="term" value="F:DNA binding"/>
    <property type="evidence" value="ECO:0007669"/>
    <property type="project" value="UniProtKB-KW"/>
</dbReference>
<organism evidence="8 9">
    <name type="scientific">Noviherbaspirillum denitrificans</name>
    <dbReference type="NCBI Taxonomy" id="1968433"/>
    <lineage>
        <taxon>Bacteria</taxon>
        <taxon>Pseudomonadati</taxon>
        <taxon>Pseudomonadota</taxon>
        <taxon>Betaproteobacteria</taxon>
        <taxon>Burkholderiales</taxon>
        <taxon>Oxalobacteraceae</taxon>
        <taxon>Noviherbaspirillum</taxon>
    </lineage>
</organism>
<evidence type="ECO:0000256" key="1">
    <source>
        <dbReference type="ARBA" id="ARBA00022491"/>
    </source>
</evidence>
<dbReference type="InterPro" id="IPR011711">
    <property type="entry name" value="GntR_C"/>
</dbReference>
<evidence type="ECO:0000256" key="5">
    <source>
        <dbReference type="ARBA" id="ARBA00037357"/>
    </source>
</evidence>
<dbReference type="Pfam" id="PF07729">
    <property type="entry name" value="FCD"/>
    <property type="match status" value="1"/>
</dbReference>
<dbReference type="SMART" id="SM00895">
    <property type="entry name" value="FCD"/>
    <property type="match status" value="1"/>
</dbReference>
<name>A0A254TBA4_9BURK</name>
<evidence type="ECO:0000313" key="9">
    <source>
        <dbReference type="Proteomes" id="UP000197535"/>
    </source>
</evidence>
<sequence length="239" mass="26838">MGEHKVADKARRALELRLLDGSWTAGTRLPPERDLAEALGVSRASLREAVSSLKARGMLESRRGSGVFVTERLQANIVSPWRQLVAEHPDLRWDTLEFRRELEGAAAYYAAIRATEDDLARIEAVFARLCDAYDTGERAAEMRADADFHEAIAEASHNSMFRFLHAGIVRMLREHISLNLIGMHDATAGLREQHQAIWDAIRLGQPDNAREAMQVHMDFTRSELVRHAGKSADMREAEA</sequence>
<dbReference type="Proteomes" id="UP000197535">
    <property type="component" value="Unassembled WGS sequence"/>
</dbReference>
<evidence type="ECO:0000256" key="3">
    <source>
        <dbReference type="ARBA" id="ARBA00023125"/>
    </source>
</evidence>
<dbReference type="AlphaFoldDB" id="A0A254TBA4"/>
<evidence type="ECO:0000259" key="7">
    <source>
        <dbReference type="PROSITE" id="PS50949"/>
    </source>
</evidence>
<keyword evidence="1" id="KW-0678">Repressor</keyword>
<dbReference type="SUPFAM" id="SSF48008">
    <property type="entry name" value="GntR ligand-binding domain-like"/>
    <property type="match status" value="1"/>
</dbReference>
<keyword evidence="2" id="KW-0805">Transcription regulation</keyword>
<keyword evidence="3" id="KW-0238">DNA-binding</keyword>
<comment type="caution">
    <text evidence="8">The sequence shown here is derived from an EMBL/GenBank/DDBJ whole genome shotgun (WGS) entry which is preliminary data.</text>
</comment>
<dbReference type="PANTHER" id="PTHR43537">
    <property type="entry name" value="TRANSCRIPTIONAL REGULATOR, GNTR FAMILY"/>
    <property type="match status" value="1"/>
</dbReference>
<dbReference type="Pfam" id="PF00392">
    <property type="entry name" value="GntR"/>
    <property type="match status" value="1"/>
</dbReference>
<evidence type="ECO:0000256" key="4">
    <source>
        <dbReference type="ARBA" id="ARBA00023163"/>
    </source>
</evidence>
<dbReference type="RefSeq" id="WP_088706829.1">
    <property type="nucleotide sequence ID" value="NZ_LSTO01000001.1"/>
</dbReference>
<reference evidence="8 9" key="1">
    <citation type="submission" date="2016-02" db="EMBL/GenBank/DDBJ databases">
        <authorList>
            <person name="Wen L."/>
            <person name="He K."/>
            <person name="Yang H."/>
        </authorList>
    </citation>
    <scope>NUCLEOTIDE SEQUENCE [LARGE SCALE GENOMIC DNA]</scope>
    <source>
        <strain evidence="8 9">TSA40</strain>
    </source>
</reference>
<dbReference type="InterPro" id="IPR000524">
    <property type="entry name" value="Tscrpt_reg_HTH_GntR"/>
</dbReference>
<comment type="function">
    <text evidence="5">Transcriptional repressor for the pyruvate dehydrogenase complex genes aceEF and lpd.</text>
</comment>